<dbReference type="GeneID" id="84805608"/>
<feature type="compositionally biased region" description="Low complexity" evidence="1">
    <location>
        <begin position="120"/>
        <end position="133"/>
    </location>
</feature>
<dbReference type="OrthoDB" id="3183802at2"/>
<dbReference type="InterPro" id="IPR024623">
    <property type="entry name" value="YtxH"/>
</dbReference>
<proteinExistence type="predicted"/>
<dbReference type="EMBL" id="CP001721">
    <property type="protein sequence ID" value="ACV50502.1"/>
    <property type="molecule type" value="Genomic_DNA"/>
</dbReference>
<dbReference type="eggNOG" id="COG4980">
    <property type="taxonomic scope" value="Bacteria"/>
</dbReference>
<dbReference type="AlphaFoldDB" id="C8W8R4"/>
<reference evidence="2 3" key="1">
    <citation type="journal article" date="2009" name="Stand. Genomic Sci.">
        <title>Complete genome sequence of Atopobium parvulum type strain (IPP 1246).</title>
        <authorList>
            <person name="Copeland A."/>
            <person name="Sikorski J."/>
            <person name="Lapidus A."/>
            <person name="Nolan M."/>
            <person name="Del Rio T.G."/>
            <person name="Lucas S."/>
            <person name="Chen F."/>
            <person name="Tice H."/>
            <person name="Pitluck S."/>
            <person name="Cheng J.F."/>
            <person name="Pukall R."/>
            <person name="Chertkov O."/>
            <person name="Brettin T."/>
            <person name="Han C."/>
            <person name="Detter J.C."/>
            <person name="Kuske C."/>
            <person name="Bruce D."/>
            <person name="Goodwin L."/>
            <person name="Ivanova N."/>
            <person name="Mavromatis K."/>
            <person name="Mikhailova N."/>
            <person name="Chen A."/>
            <person name="Palaniappan K."/>
            <person name="Chain P."/>
            <person name="Rohde M."/>
            <person name="Goker M."/>
            <person name="Bristow J."/>
            <person name="Eisen J.A."/>
            <person name="Markowitz V."/>
            <person name="Hugenholtz P."/>
            <person name="Kyrpides N.C."/>
            <person name="Klenk H.P."/>
            <person name="Detter J.C."/>
        </authorList>
    </citation>
    <scope>NUCLEOTIDE SEQUENCE [LARGE SCALE GENOMIC DNA]</scope>
    <source>
        <strain evidence="3">ATCC 33793 / DSM 20469 / CCUG 32760 / JCM 10300 / KCTC 3663 / VPI 0546 / 1246</strain>
    </source>
</reference>
<dbReference type="Proteomes" id="UP000000960">
    <property type="component" value="Chromosome"/>
</dbReference>
<dbReference type="PANTHER" id="PTHR35792:SF2">
    <property type="entry name" value="GENERAL STRESS PROTEIN"/>
    <property type="match status" value="1"/>
</dbReference>
<evidence type="ECO:0000256" key="1">
    <source>
        <dbReference type="SAM" id="MobiDB-lite"/>
    </source>
</evidence>
<dbReference type="PANTHER" id="PTHR35792">
    <property type="entry name" value="GENERAL STRESS PROTEIN"/>
    <property type="match status" value="1"/>
</dbReference>
<dbReference type="KEGG" id="apv:Apar_0066"/>
<evidence type="ECO:0000313" key="2">
    <source>
        <dbReference type="EMBL" id="ACV50502.1"/>
    </source>
</evidence>
<sequence>MSKKSAGFFLGAVFGAAAGAVAGIFLAPRSGEETRALAADAVNDAWDSALDSYERTSKVVSTKIDEVKPTVNAKTDELRAKVDLARERMDQLRESLSDAVTSASNTVADAADVVADSFAVPEPTTTTAEAQAVRIENVESHNQENADEGYQEA</sequence>
<evidence type="ECO:0000313" key="3">
    <source>
        <dbReference type="Proteomes" id="UP000000960"/>
    </source>
</evidence>
<evidence type="ECO:0008006" key="4">
    <source>
        <dbReference type="Google" id="ProtNLM"/>
    </source>
</evidence>
<keyword evidence="3" id="KW-1185">Reference proteome</keyword>
<dbReference type="Pfam" id="PF12732">
    <property type="entry name" value="YtxH"/>
    <property type="match status" value="1"/>
</dbReference>
<dbReference type="RefSeq" id="WP_012808162.1">
    <property type="nucleotide sequence ID" value="NC_013203.1"/>
</dbReference>
<dbReference type="HOGENOM" id="CLU_143973_0_0_11"/>
<dbReference type="InterPro" id="IPR052928">
    <property type="entry name" value="Desiccation-related_membrane"/>
</dbReference>
<organism evidence="2 3">
    <name type="scientific">Lancefieldella parvula (strain ATCC 33793 / DSM 20469 / CCUG 32760 / JCM 10300 / KCTC 3663 / VPI 0546 / 1246)</name>
    <name type="common">Atopobium parvulum</name>
    <dbReference type="NCBI Taxonomy" id="521095"/>
    <lineage>
        <taxon>Bacteria</taxon>
        <taxon>Bacillati</taxon>
        <taxon>Actinomycetota</taxon>
        <taxon>Coriobacteriia</taxon>
        <taxon>Coriobacteriales</taxon>
        <taxon>Atopobiaceae</taxon>
        <taxon>Lancefieldella</taxon>
    </lineage>
</organism>
<name>C8W8R4_LANP1</name>
<gene>
    <name evidence="2" type="ordered locus">Apar_0066</name>
</gene>
<feature type="region of interest" description="Disordered" evidence="1">
    <location>
        <begin position="120"/>
        <end position="153"/>
    </location>
</feature>
<protein>
    <recommendedName>
        <fullName evidence="4">YtxH domain-containing protein</fullName>
    </recommendedName>
</protein>
<accession>C8W8R4</accession>
<dbReference type="STRING" id="521095.Apar_0066"/>